<dbReference type="SUPFAM" id="SSF53850">
    <property type="entry name" value="Periplasmic binding protein-like II"/>
    <property type="match status" value="1"/>
</dbReference>
<dbReference type="NCBIfam" id="TIGR01728">
    <property type="entry name" value="SsuA_fam"/>
    <property type="match status" value="1"/>
</dbReference>
<comment type="subcellular location">
    <subcellularLocation>
        <location evidence="1">Periplasm</location>
    </subcellularLocation>
</comment>
<dbReference type="InterPro" id="IPR015168">
    <property type="entry name" value="SsuA/THI5"/>
</dbReference>
<dbReference type="PANTHER" id="PTHR30024:SF47">
    <property type="entry name" value="TAURINE-BINDING PERIPLASMIC PROTEIN"/>
    <property type="match status" value="1"/>
</dbReference>
<evidence type="ECO:0000313" key="6">
    <source>
        <dbReference type="EMBL" id="PWV95978.1"/>
    </source>
</evidence>
<dbReference type="AlphaFoldDB" id="A0A2V2YN23"/>
<dbReference type="GO" id="GO:0042597">
    <property type="term" value="C:periplasmic space"/>
    <property type="evidence" value="ECO:0007669"/>
    <property type="project" value="UniProtKB-SubCell"/>
</dbReference>
<sequence length="377" mass="41154">MANQLLREAVRKARIHGRTKAWEIHVSWAFSYTFEQKKGVESVRKFRGWMLAMVLVLMMSAALTGCGGSSKETAAGGADEPITIALSPWPGWYMWYLVKEQGLFEKHGVNVELKWFPVYSDSLQALATGKVDANSQTLSDTLAPVSKGIGLKAVLVNDNSNGGDAIVAKPSIQSVKDLAGKTVATELGTVDHLLLLTALEQNGMKESDVNFVNMTVNDAGPAFITGKTDASVLWEPFQTKAVTEGKGKVLFSSKDTPGLIPDLLVFRESVVENRKEDVQHIVDAWFEGLAYFKAHPDEAVKLLAGKAETTPDDFKLGLDSIKLFTKEDNVQAFGKQEDYSSLAFTAKKTAEFLQGLDMVGKIDDFDAIFDSSFVSGQ</sequence>
<gene>
    <name evidence="6" type="ORF">DFQ01_12356</name>
</gene>
<comment type="caution">
    <text evidence="6">The sequence shown here is derived from an EMBL/GenBank/DDBJ whole genome shotgun (WGS) entry which is preliminary data.</text>
</comment>
<accession>A0A2V2YN23</accession>
<organism evidence="6 7">
    <name type="scientific">Paenibacillus cellulosilyticus</name>
    <dbReference type="NCBI Taxonomy" id="375489"/>
    <lineage>
        <taxon>Bacteria</taxon>
        <taxon>Bacillati</taxon>
        <taxon>Bacillota</taxon>
        <taxon>Bacilli</taxon>
        <taxon>Bacillales</taxon>
        <taxon>Paenibacillaceae</taxon>
        <taxon>Paenibacillus</taxon>
    </lineage>
</organism>
<evidence type="ECO:0000256" key="4">
    <source>
        <dbReference type="ARBA" id="ARBA00022729"/>
    </source>
</evidence>
<evidence type="ECO:0000256" key="3">
    <source>
        <dbReference type="ARBA" id="ARBA00022448"/>
    </source>
</evidence>
<protein>
    <submittedName>
        <fullName evidence="6">NitT/TauT family transport system substrate-binding protein</fullName>
    </submittedName>
</protein>
<dbReference type="InterPro" id="IPR001638">
    <property type="entry name" value="Solute-binding_3/MltF_N"/>
</dbReference>
<dbReference type="CDD" id="cd13563">
    <property type="entry name" value="PBP2_SsuA_like_6"/>
    <property type="match status" value="1"/>
</dbReference>
<evidence type="ECO:0000313" key="7">
    <source>
        <dbReference type="Proteomes" id="UP000246635"/>
    </source>
</evidence>
<evidence type="ECO:0000256" key="1">
    <source>
        <dbReference type="ARBA" id="ARBA00004418"/>
    </source>
</evidence>
<keyword evidence="3" id="KW-0813">Transport</keyword>
<evidence type="ECO:0000259" key="5">
    <source>
        <dbReference type="SMART" id="SM00062"/>
    </source>
</evidence>
<keyword evidence="4" id="KW-0732">Signal</keyword>
<dbReference type="GO" id="GO:0016020">
    <property type="term" value="C:membrane"/>
    <property type="evidence" value="ECO:0007669"/>
    <property type="project" value="InterPro"/>
</dbReference>
<evidence type="ECO:0000256" key="2">
    <source>
        <dbReference type="ARBA" id="ARBA00010742"/>
    </source>
</evidence>
<dbReference type="PANTHER" id="PTHR30024">
    <property type="entry name" value="ALIPHATIC SULFONATES-BINDING PROTEIN-RELATED"/>
    <property type="match status" value="1"/>
</dbReference>
<dbReference type="SMART" id="SM00062">
    <property type="entry name" value="PBPb"/>
    <property type="match status" value="1"/>
</dbReference>
<dbReference type="Gene3D" id="3.40.190.10">
    <property type="entry name" value="Periplasmic binding protein-like II"/>
    <property type="match status" value="2"/>
</dbReference>
<name>A0A2V2YN23_9BACL</name>
<feature type="domain" description="Solute-binding protein family 3/N-terminal" evidence="5">
    <location>
        <begin position="93"/>
        <end position="289"/>
    </location>
</feature>
<proteinExistence type="inferred from homology"/>
<reference evidence="6 7" key="1">
    <citation type="submission" date="2018-05" db="EMBL/GenBank/DDBJ databases">
        <title>Genomic Encyclopedia of Type Strains, Phase III (KMG-III): the genomes of soil and plant-associated and newly described type strains.</title>
        <authorList>
            <person name="Whitman W."/>
        </authorList>
    </citation>
    <scope>NUCLEOTIDE SEQUENCE [LARGE SCALE GENOMIC DNA]</scope>
    <source>
        <strain evidence="6 7">CECT 5696</strain>
    </source>
</reference>
<dbReference type="Proteomes" id="UP000246635">
    <property type="component" value="Unassembled WGS sequence"/>
</dbReference>
<comment type="similarity">
    <text evidence="2">Belongs to the bacterial solute-binding protein SsuA/TauA family.</text>
</comment>
<dbReference type="InterPro" id="IPR010067">
    <property type="entry name" value="ABC_SsuA_sub-bd"/>
</dbReference>
<dbReference type="EMBL" id="QGTQ01000023">
    <property type="protein sequence ID" value="PWV95978.1"/>
    <property type="molecule type" value="Genomic_DNA"/>
</dbReference>
<dbReference type="Pfam" id="PF09084">
    <property type="entry name" value="NMT1"/>
    <property type="match status" value="1"/>
</dbReference>
<dbReference type="GO" id="GO:0042626">
    <property type="term" value="F:ATPase-coupled transmembrane transporter activity"/>
    <property type="evidence" value="ECO:0007669"/>
    <property type="project" value="InterPro"/>
</dbReference>
<keyword evidence="7" id="KW-1185">Reference proteome</keyword>